<dbReference type="SUPFAM" id="SSF52172">
    <property type="entry name" value="CheY-like"/>
    <property type="match status" value="1"/>
</dbReference>
<dbReference type="PROSITE" id="PS50110">
    <property type="entry name" value="RESPONSE_REGULATORY"/>
    <property type="match status" value="1"/>
</dbReference>
<dbReference type="PANTHER" id="PTHR44591">
    <property type="entry name" value="STRESS RESPONSE REGULATOR PROTEIN 1"/>
    <property type="match status" value="1"/>
</dbReference>
<dbReference type="eggNOG" id="COG2204">
    <property type="taxonomic scope" value="Bacteria"/>
</dbReference>
<dbReference type="HOGENOM" id="CLU_000445_69_8_7"/>
<dbReference type="SMART" id="SM00448">
    <property type="entry name" value="REC"/>
    <property type="match status" value="1"/>
</dbReference>
<protein>
    <submittedName>
        <fullName evidence="4">Response regulator receiver protein</fullName>
    </submittedName>
</protein>
<feature type="domain" description="Response regulatory" evidence="3">
    <location>
        <begin position="4"/>
        <end position="120"/>
    </location>
</feature>
<dbReference type="InterPro" id="IPR050595">
    <property type="entry name" value="Bact_response_regulator"/>
</dbReference>
<dbReference type="Pfam" id="PF00072">
    <property type="entry name" value="Response_reg"/>
    <property type="match status" value="1"/>
</dbReference>
<dbReference type="InterPro" id="IPR001789">
    <property type="entry name" value="Sig_transdc_resp-reg_receiver"/>
</dbReference>
<organism evidence="4 5">
    <name type="scientific">Maridesulfovibrio hydrothermalis AM13 = DSM 14728</name>
    <dbReference type="NCBI Taxonomy" id="1121451"/>
    <lineage>
        <taxon>Bacteria</taxon>
        <taxon>Pseudomonadati</taxon>
        <taxon>Thermodesulfobacteriota</taxon>
        <taxon>Desulfovibrionia</taxon>
        <taxon>Desulfovibrionales</taxon>
        <taxon>Desulfovibrionaceae</taxon>
        <taxon>Maridesulfovibrio</taxon>
    </lineage>
</organism>
<dbReference type="Proteomes" id="UP000010808">
    <property type="component" value="Chromosome"/>
</dbReference>
<dbReference type="PANTHER" id="PTHR44591:SF3">
    <property type="entry name" value="RESPONSE REGULATORY DOMAIN-CONTAINING PROTEIN"/>
    <property type="match status" value="1"/>
</dbReference>
<gene>
    <name evidence="4" type="ORF">DESAM_20412</name>
</gene>
<dbReference type="GO" id="GO:0000160">
    <property type="term" value="P:phosphorelay signal transduction system"/>
    <property type="evidence" value="ECO:0007669"/>
    <property type="project" value="InterPro"/>
</dbReference>
<dbReference type="STRING" id="1121451.DESAM_20412"/>
<dbReference type="OrthoDB" id="9802155at2"/>
<evidence type="ECO:0000313" key="5">
    <source>
        <dbReference type="Proteomes" id="UP000010808"/>
    </source>
</evidence>
<keyword evidence="1 2" id="KW-0597">Phosphoprotein</keyword>
<proteinExistence type="predicted"/>
<dbReference type="KEGG" id="dhy:DESAM_20412"/>
<dbReference type="AlphaFoldDB" id="L0R7I4"/>
<dbReference type="InterPro" id="IPR011006">
    <property type="entry name" value="CheY-like_superfamily"/>
</dbReference>
<accession>L0R7I4</accession>
<dbReference type="Gene3D" id="3.40.50.2300">
    <property type="match status" value="1"/>
</dbReference>
<evidence type="ECO:0000313" key="4">
    <source>
        <dbReference type="EMBL" id="CCO22699.1"/>
    </source>
</evidence>
<feature type="modified residue" description="4-aspartylphosphate" evidence="2">
    <location>
        <position position="53"/>
    </location>
</feature>
<dbReference type="PATRIC" id="fig|1121451.3.peg.679"/>
<evidence type="ECO:0000256" key="1">
    <source>
        <dbReference type="ARBA" id="ARBA00022553"/>
    </source>
</evidence>
<evidence type="ECO:0000259" key="3">
    <source>
        <dbReference type="PROSITE" id="PS50110"/>
    </source>
</evidence>
<name>L0R7I4_9BACT</name>
<keyword evidence="5" id="KW-1185">Reference proteome</keyword>
<reference evidence="4 5" key="1">
    <citation type="submission" date="2012-10" db="EMBL/GenBank/DDBJ databases">
        <authorList>
            <person name="Genoscope - CEA"/>
        </authorList>
    </citation>
    <scope>NUCLEOTIDE SEQUENCE [LARGE SCALE GENOMIC DNA]</scope>
    <source>
        <strain evidence="5">AM13 / DSM 14728</strain>
    </source>
</reference>
<dbReference type="EMBL" id="FO203522">
    <property type="protein sequence ID" value="CCO22699.1"/>
    <property type="molecule type" value="Genomic_DNA"/>
</dbReference>
<dbReference type="RefSeq" id="WP_015335307.1">
    <property type="nucleotide sequence ID" value="NC_020055.1"/>
</dbReference>
<sequence>MQNSILVLDDDIHVRESLVISLEDEEFDVFEAESSEEALNFLEKNHVDLIIVDLRLPGMNGTDFINAANVKWEKVKFIIYTGSPEFSIPFDLARIHNVSKSVFLKPLSSCDVMIDEIRSMLG</sequence>
<evidence type="ECO:0000256" key="2">
    <source>
        <dbReference type="PROSITE-ProRule" id="PRU00169"/>
    </source>
</evidence>